<feature type="transmembrane region" description="Helical" evidence="2">
    <location>
        <begin position="574"/>
        <end position="595"/>
    </location>
</feature>
<dbReference type="RefSeq" id="WP_099612811.1">
    <property type="nucleotide sequence ID" value="NZ_KZ319367.1"/>
</dbReference>
<comment type="caution">
    <text evidence="4">The sequence shown here is derived from an EMBL/GenBank/DDBJ whole genome shotgun (WGS) entry which is preliminary data.</text>
</comment>
<dbReference type="AlphaFoldDB" id="A0A2G1URN1"/>
<feature type="transmembrane region" description="Helical" evidence="2">
    <location>
        <begin position="246"/>
        <end position="268"/>
    </location>
</feature>
<dbReference type="EMBL" id="NTFH01000001">
    <property type="protein sequence ID" value="PHQ17132.1"/>
    <property type="molecule type" value="Genomic_DNA"/>
</dbReference>
<evidence type="ECO:0000256" key="2">
    <source>
        <dbReference type="SAM" id="Phobius"/>
    </source>
</evidence>
<feature type="transmembrane region" description="Helical" evidence="2">
    <location>
        <begin position="478"/>
        <end position="495"/>
    </location>
</feature>
<gene>
    <name evidence="4" type="ORF">CLH61_00815</name>
</gene>
<keyword evidence="1" id="KW-1003">Cell membrane</keyword>
<dbReference type="InterPro" id="IPR010656">
    <property type="entry name" value="DctM"/>
</dbReference>
<dbReference type="GO" id="GO:0022857">
    <property type="term" value="F:transmembrane transporter activity"/>
    <property type="evidence" value="ECO:0007669"/>
    <property type="project" value="UniProtKB-UniRule"/>
</dbReference>
<proteinExistence type="predicted"/>
<feature type="transmembrane region" description="Helical" evidence="2">
    <location>
        <begin position="147"/>
        <end position="168"/>
    </location>
</feature>
<feature type="transmembrane region" description="Helical" evidence="2">
    <location>
        <begin position="188"/>
        <end position="207"/>
    </location>
</feature>
<feature type="transmembrane region" description="Helical" evidence="2">
    <location>
        <begin position="607"/>
        <end position="625"/>
    </location>
</feature>
<reference evidence="4 5" key="1">
    <citation type="submission" date="2017-09" db="EMBL/GenBank/DDBJ databases">
        <title>The draft genome sequences of Marinobacter sp. PWS21.</title>
        <authorList>
            <person name="Cao J."/>
        </authorList>
    </citation>
    <scope>NUCLEOTIDE SEQUENCE [LARGE SCALE GENOMIC DNA]</scope>
    <source>
        <strain evidence="4 5">PWS21</strain>
    </source>
</reference>
<feature type="transmembrane region" description="Helical" evidence="2">
    <location>
        <begin position="422"/>
        <end position="443"/>
    </location>
</feature>
<keyword evidence="2" id="KW-0472">Membrane</keyword>
<sequence length="666" mass="71524">MNDRKDTSSPPENVSGIRQLSGFWLWVPRIATVVLTLFTIDYLFNLQLINFITKVESQFFYTLVALMLPLVYVLWPMNRHAARDRVPWYDVILFLATAGVCGFFVYNAEQILDRGWEYAAPDYAIVVSFLFWATVVEAVRRAGGLPIAVIVAIASIYPIFADLVPGPIQGFPSSPDQTAIYHAMSRESVMGIPLQAFANLVVGFLLFGVALQQTGGGKFFINLAFALLGHVRGGPAKVAVFSSGLMGSMSGSVITNVLTTGVLSIPAMRRVGFSKSHAAGVEACASTGGVLMPPVMGATAFVMAAFLNIPYGTIALAAVVPSFLYFLGLFIQIDAYAARHDLKGLPASELPSLKQTLKEGWYFIFVFGLLIWLLFFLRQEATAPFYATALLLVINQILPYQRWGWQQVKDFFSSSGKLFAELIAILTGVGLLVGALSVTGLSGTIANDLIYLAGGNTLVLLMMGALTSFILGIGMTVTAAYIFLAVALAPALITGGGMDPLAVHLFILYWGMLSFITPPVALGAFAASTIAGSRPMETGLQAMRLGSVIYFIPFLFVLNPALIFQGTWSEVTIVIGQALLGVLLIAGAMQGYLLGIGDLSASRLLQWPIRLALIFGGLLLAIPGGGPVPLSNIELSMISAMLIIPAVVAAKLALRRRHRRLATAMT</sequence>
<evidence type="ECO:0000313" key="4">
    <source>
        <dbReference type="EMBL" id="PHQ17132.1"/>
    </source>
</evidence>
<dbReference type="InterPro" id="IPR011853">
    <property type="entry name" value="TRAP_DctM-Dct_fused"/>
</dbReference>
<evidence type="ECO:0000313" key="5">
    <source>
        <dbReference type="Proteomes" id="UP000231409"/>
    </source>
</evidence>
<dbReference type="PANTHER" id="PTHR43849">
    <property type="entry name" value="BLL3936 PROTEIN"/>
    <property type="match status" value="1"/>
</dbReference>
<feature type="transmembrane region" description="Helical" evidence="2">
    <location>
        <begin position="359"/>
        <end position="377"/>
    </location>
</feature>
<feature type="transmembrane region" description="Helical" evidence="2">
    <location>
        <begin position="118"/>
        <end position="135"/>
    </location>
</feature>
<feature type="transmembrane region" description="Helical" evidence="2">
    <location>
        <begin position="58"/>
        <end position="75"/>
    </location>
</feature>
<dbReference type="PANTHER" id="PTHR43849:SF2">
    <property type="entry name" value="BLL3936 PROTEIN"/>
    <property type="match status" value="1"/>
</dbReference>
<dbReference type="NCBIfam" id="TIGR02123">
    <property type="entry name" value="TRAP_fused"/>
    <property type="match status" value="1"/>
</dbReference>
<keyword evidence="2" id="KW-1133">Transmembrane helix</keyword>
<comment type="subcellular location">
    <subcellularLocation>
        <location evidence="1">Cell inner membrane</location>
        <topology evidence="1">Multi-pass membrane protein</topology>
    </subcellularLocation>
</comment>
<dbReference type="GO" id="GO:0005886">
    <property type="term" value="C:plasma membrane"/>
    <property type="evidence" value="ECO:0007669"/>
    <property type="project" value="UniProtKB-SubCell"/>
</dbReference>
<feature type="transmembrane region" description="Helical" evidence="2">
    <location>
        <begin position="449"/>
        <end position="471"/>
    </location>
</feature>
<keyword evidence="1" id="KW-0813">Transport</keyword>
<accession>A0A2G1URN1</accession>
<feature type="transmembrane region" description="Helical" evidence="2">
    <location>
        <begin position="20"/>
        <end position="38"/>
    </location>
</feature>
<name>A0A2G1URN1_9GAMM</name>
<keyword evidence="5" id="KW-1185">Reference proteome</keyword>
<feature type="domain" description="TRAP C4-dicarboxylate transport system permease DctM subunit" evidence="3">
    <location>
        <begin position="131"/>
        <end position="566"/>
    </location>
</feature>
<keyword evidence="2" id="KW-0812">Transmembrane</keyword>
<keyword evidence="1" id="KW-0997">Cell inner membrane</keyword>
<feature type="transmembrane region" description="Helical" evidence="2">
    <location>
        <begin position="383"/>
        <end position="401"/>
    </location>
</feature>
<comment type="function">
    <text evidence="1">Part of the tripartite ATP-independent periplasmic (TRAP) transport system.</text>
</comment>
<protein>
    <submittedName>
        <fullName evidence="4">C4-dicarboxylate ABC transporter</fullName>
    </submittedName>
</protein>
<evidence type="ECO:0000259" key="3">
    <source>
        <dbReference type="Pfam" id="PF06808"/>
    </source>
</evidence>
<feature type="transmembrane region" description="Helical" evidence="2">
    <location>
        <begin position="548"/>
        <end position="568"/>
    </location>
</feature>
<dbReference type="Pfam" id="PF06808">
    <property type="entry name" value="DctM"/>
    <property type="match status" value="1"/>
</dbReference>
<feature type="transmembrane region" description="Helical" evidence="2">
    <location>
        <begin position="289"/>
        <end position="309"/>
    </location>
</feature>
<feature type="transmembrane region" description="Helical" evidence="2">
    <location>
        <begin position="219"/>
        <end position="240"/>
    </location>
</feature>
<dbReference type="Proteomes" id="UP000231409">
    <property type="component" value="Unassembled WGS sequence"/>
</dbReference>
<feature type="transmembrane region" description="Helical" evidence="2">
    <location>
        <begin position="507"/>
        <end position="527"/>
    </location>
</feature>
<feature type="transmembrane region" description="Helical" evidence="2">
    <location>
        <begin position="87"/>
        <end position="106"/>
    </location>
</feature>
<feature type="transmembrane region" description="Helical" evidence="2">
    <location>
        <begin position="315"/>
        <end position="338"/>
    </location>
</feature>
<evidence type="ECO:0000256" key="1">
    <source>
        <dbReference type="RuleBase" id="RU369079"/>
    </source>
</evidence>
<feature type="transmembrane region" description="Helical" evidence="2">
    <location>
        <begin position="637"/>
        <end position="654"/>
    </location>
</feature>
<organism evidence="4 5">
    <name type="scientific">Marinobacter profundi</name>
    <dbReference type="NCBI Taxonomy" id="2666256"/>
    <lineage>
        <taxon>Bacteria</taxon>
        <taxon>Pseudomonadati</taxon>
        <taxon>Pseudomonadota</taxon>
        <taxon>Gammaproteobacteria</taxon>
        <taxon>Pseudomonadales</taxon>
        <taxon>Marinobacteraceae</taxon>
        <taxon>Marinobacter</taxon>
    </lineage>
</organism>